<dbReference type="InterPro" id="IPR028129">
    <property type="entry name" value="Consortin_C"/>
</dbReference>
<reference evidence="5" key="1">
    <citation type="journal article" date="2004" name="Nature">
        <title>Genome duplication in the teleost fish Tetraodon nigroviridis reveals the early vertebrate proto-karyotype.</title>
        <authorList>
            <person name="Jaillon O."/>
            <person name="Aury J.-M."/>
            <person name="Brunet F."/>
            <person name="Petit J.-L."/>
            <person name="Stange-Thomann N."/>
            <person name="Mauceli E."/>
            <person name="Bouneau L."/>
            <person name="Fischer C."/>
            <person name="Ozouf-Costaz C."/>
            <person name="Bernot A."/>
            <person name="Nicaud S."/>
            <person name="Jaffe D."/>
            <person name="Fisher S."/>
            <person name="Lutfalla G."/>
            <person name="Dossat C."/>
            <person name="Segurens B."/>
            <person name="Dasilva C."/>
            <person name="Salanoubat M."/>
            <person name="Levy M."/>
            <person name="Boudet N."/>
            <person name="Castellano S."/>
            <person name="Anthouard V."/>
            <person name="Jubin C."/>
            <person name="Castelli V."/>
            <person name="Katinka M."/>
            <person name="Vacherie B."/>
            <person name="Biemont C."/>
            <person name="Skalli Z."/>
            <person name="Cattolico L."/>
            <person name="Poulain J."/>
            <person name="De Berardinis V."/>
            <person name="Cruaud C."/>
            <person name="Duprat S."/>
            <person name="Brottier P."/>
            <person name="Coutanceau J.-P."/>
            <person name="Gouzy J."/>
            <person name="Parra G."/>
            <person name="Lardier G."/>
            <person name="Chapple C."/>
            <person name="McKernan K.J."/>
            <person name="McEwan P."/>
            <person name="Bosak S."/>
            <person name="Kellis M."/>
            <person name="Volff J.-N."/>
            <person name="Guigo R."/>
            <person name="Zody M.C."/>
            <person name="Mesirov J."/>
            <person name="Lindblad-Toh K."/>
            <person name="Birren B."/>
            <person name="Nusbaum C."/>
            <person name="Kahn D."/>
            <person name="Robinson-Rechavi M."/>
            <person name="Laudet V."/>
            <person name="Schachter V."/>
            <person name="Quetier F."/>
            <person name="Saurin W."/>
            <person name="Scarpelli C."/>
            <person name="Wincker P."/>
            <person name="Lander E.S."/>
            <person name="Weissenbach J."/>
            <person name="Roest Crollius H."/>
        </authorList>
    </citation>
    <scope>NUCLEOTIDE SEQUENCE [LARGE SCALE GENOMIC DNA]</scope>
</reference>
<dbReference type="InterPro" id="IPR042318">
    <property type="entry name" value="Consortin"/>
</dbReference>
<reference evidence="5" key="2">
    <citation type="submission" date="2004-02" db="EMBL/GenBank/DDBJ databases">
        <authorList>
            <consortium name="Genoscope"/>
            <consortium name="Whitehead Institute Centre for Genome Research"/>
        </authorList>
    </citation>
    <scope>NUCLEOTIDE SEQUENCE</scope>
</reference>
<accession>Q4RKQ5</accession>
<evidence type="ECO:0000259" key="4">
    <source>
        <dbReference type="Pfam" id="PF22883"/>
    </source>
</evidence>
<evidence type="ECO:0000313" key="5">
    <source>
        <dbReference type="EMBL" id="CAG11027.1"/>
    </source>
</evidence>
<dbReference type="Pfam" id="PF22883">
    <property type="entry name" value="Consortin_N"/>
    <property type="match status" value="1"/>
</dbReference>
<feature type="domain" description="Consortin N-terminal" evidence="4">
    <location>
        <begin position="12"/>
        <end position="63"/>
    </location>
</feature>
<evidence type="ECO:0000256" key="2">
    <source>
        <dbReference type="SAM" id="Phobius"/>
    </source>
</evidence>
<feature type="region of interest" description="Disordered" evidence="1">
    <location>
        <begin position="104"/>
        <end position="168"/>
    </location>
</feature>
<dbReference type="InterPro" id="IPR054132">
    <property type="entry name" value="Consortin_N"/>
</dbReference>
<dbReference type="AlphaFoldDB" id="Q4RKQ5"/>
<feature type="non-terminal residue" evidence="5">
    <location>
        <position position="390"/>
    </location>
</feature>
<dbReference type="GO" id="GO:0005886">
    <property type="term" value="C:plasma membrane"/>
    <property type="evidence" value="ECO:0007669"/>
    <property type="project" value="TreeGrafter"/>
</dbReference>
<dbReference type="GO" id="GO:0042998">
    <property type="term" value="P:positive regulation of Golgi to plasma membrane protein transport"/>
    <property type="evidence" value="ECO:0007669"/>
    <property type="project" value="InterPro"/>
</dbReference>
<gene>
    <name evidence="5" type="ORF">GSTENG00032828001</name>
</gene>
<evidence type="ECO:0000259" key="3">
    <source>
        <dbReference type="Pfam" id="PF15281"/>
    </source>
</evidence>
<dbReference type="KEGG" id="tng:GSTEN00032828G001"/>
<dbReference type="GO" id="GO:0005802">
    <property type="term" value="C:trans-Golgi network"/>
    <property type="evidence" value="ECO:0007669"/>
    <property type="project" value="InterPro"/>
</dbReference>
<sequence>MKSLEALAQTGDEALLPQHLHQIAEAFVLKENFQWALWCLQLERLYHQRLLDNLQVLQEHWESRSKPTASELAAQHLDGLKHICQTHSRPRAKDAACVSLQALRSAEEDGGEPSPRRSDDQVDERMEARDEDSSPDISKMKRKDPEKEIASREGFHRSQLTDGGAGEAGAAVGCTISVRRDELHPSASVALEQAEPVEQQGGDLCLAQGKQAKKEAGESGEERAAGAFQMDVEGEDEEEEKLRHRALPVETIVSGTEVEQEPLHPETRAERSQISPVSGLVSILKRRTEAVDRESAPVITVTRSSIASTKRRVRFKFPDDSYEQDVGGGDSCLLLFLLCLVTVVISLGGTALYCALGDVHSSVCQDFSRNADFYMNQIQRGISHIQHWFG</sequence>
<proteinExistence type="predicted"/>
<dbReference type="EMBL" id="CAAE01015026">
    <property type="protein sequence ID" value="CAG11027.1"/>
    <property type="molecule type" value="Genomic_DNA"/>
</dbReference>
<dbReference type="OrthoDB" id="9894200at2759"/>
<feature type="compositionally biased region" description="Basic and acidic residues" evidence="1">
    <location>
        <begin position="114"/>
        <end position="132"/>
    </location>
</feature>
<feature type="domain" description="Consortin C-terminal" evidence="3">
    <location>
        <begin position="273"/>
        <end position="389"/>
    </location>
</feature>
<feature type="compositionally biased region" description="Basic and acidic residues" evidence="1">
    <location>
        <begin position="143"/>
        <end position="156"/>
    </location>
</feature>
<dbReference type="GO" id="GO:0071253">
    <property type="term" value="F:connexin binding"/>
    <property type="evidence" value="ECO:0007669"/>
    <property type="project" value="InterPro"/>
</dbReference>
<organism evidence="5">
    <name type="scientific">Tetraodon nigroviridis</name>
    <name type="common">Spotted green pufferfish</name>
    <name type="synonym">Chelonodon nigroviridis</name>
    <dbReference type="NCBI Taxonomy" id="99883"/>
    <lineage>
        <taxon>Eukaryota</taxon>
        <taxon>Metazoa</taxon>
        <taxon>Chordata</taxon>
        <taxon>Craniata</taxon>
        <taxon>Vertebrata</taxon>
        <taxon>Euteleostomi</taxon>
        <taxon>Actinopterygii</taxon>
        <taxon>Neopterygii</taxon>
        <taxon>Teleostei</taxon>
        <taxon>Neoteleostei</taxon>
        <taxon>Acanthomorphata</taxon>
        <taxon>Eupercaria</taxon>
        <taxon>Tetraodontiformes</taxon>
        <taxon>Tetradontoidea</taxon>
        <taxon>Tetraodontidae</taxon>
        <taxon>Tetraodon</taxon>
    </lineage>
</organism>
<comment type="caution">
    <text evidence="5">The sequence shown here is derived from an EMBL/GenBank/DDBJ whole genome shotgun (WGS) entry which is preliminary data.</text>
</comment>
<feature type="transmembrane region" description="Helical" evidence="2">
    <location>
        <begin position="333"/>
        <end position="356"/>
    </location>
</feature>
<keyword evidence="2" id="KW-0812">Transmembrane</keyword>
<dbReference type="PANTHER" id="PTHR28581">
    <property type="entry name" value="CONSORTIN"/>
    <property type="match status" value="1"/>
</dbReference>
<dbReference type="Pfam" id="PF15281">
    <property type="entry name" value="Consortin_C"/>
    <property type="match status" value="1"/>
</dbReference>
<evidence type="ECO:0000256" key="1">
    <source>
        <dbReference type="SAM" id="MobiDB-lite"/>
    </source>
</evidence>
<keyword evidence="2" id="KW-1133">Transmembrane helix</keyword>
<name>Q4RKQ5_TETNG</name>
<keyword evidence="2" id="KW-0472">Membrane</keyword>
<protein>
    <submittedName>
        <fullName evidence="5">(spotted green pufferfish) hypothetical protein</fullName>
    </submittedName>
</protein>
<dbReference type="PANTHER" id="PTHR28581:SF1">
    <property type="entry name" value="CONSORTIN"/>
    <property type="match status" value="1"/>
</dbReference>
<dbReference type="GO" id="GO:0030133">
    <property type="term" value="C:transport vesicle"/>
    <property type="evidence" value="ECO:0007669"/>
    <property type="project" value="TreeGrafter"/>
</dbReference>